<keyword evidence="1" id="KW-0732">Signal</keyword>
<evidence type="ECO:0000256" key="1">
    <source>
        <dbReference type="SAM" id="SignalP"/>
    </source>
</evidence>
<gene>
    <name evidence="3" type="ORF">ACFFH7_32685</name>
</gene>
<dbReference type="InterPro" id="IPR053140">
    <property type="entry name" value="GDSL_Rv0518-like"/>
</dbReference>
<reference evidence="3 4" key="1">
    <citation type="submission" date="2024-09" db="EMBL/GenBank/DDBJ databases">
        <authorList>
            <person name="Sun Q."/>
            <person name="Mori K."/>
        </authorList>
    </citation>
    <scope>NUCLEOTIDE SEQUENCE [LARGE SCALE GENOMIC DNA]</scope>
    <source>
        <strain evidence="3 4">TBRC 1432</strain>
    </source>
</reference>
<keyword evidence="3" id="KW-0378">Hydrolase</keyword>
<dbReference type="Pfam" id="PF13472">
    <property type="entry name" value="Lipase_GDSL_2"/>
    <property type="match status" value="1"/>
</dbReference>
<dbReference type="PANTHER" id="PTHR43784">
    <property type="entry name" value="GDSL-LIKE LIPASE/ACYLHYDROLASE, PUTATIVE (AFU_ORTHOLOGUE AFUA_2G00820)-RELATED"/>
    <property type="match status" value="1"/>
</dbReference>
<dbReference type="PANTHER" id="PTHR43784:SF2">
    <property type="entry name" value="GDSL-LIKE LIPASE_ACYLHYDROLASE, PUTATIVE (AFU_ORTHOLOGUE AFUA_2G00820)-RELATED"/>
    <property type="match status" value="1"/>
</dbReference>
<organism evidence="3 4">
    <name type="scientific">Kutzneria chonburiensis</name>
    <dbReference type="NCBI Taxonomy" id="1483604"/>
    <lineage>
        <taxon>Bacteria</taxon>
        <taxon>Bacillati</taxon>
        <taxon>Actinomycetota</taxon>
        <taxon>Actinomycetes</taxon>
        <taxon>Pseudonocardiales</taxon>
        <taxon>Pseudonocardiaceae</taxon>
        <taxon>Kutzneria</taxon>
    </lineage>
</organism>
<evidence type="ECO:0000259" key="2">
    <source>
        <dbReference type="Pfam" id="PF13472"/>
    </source>
</evidence>
<protein>
    <submittedName>
        <fullName evidence="3">SGNH/GDSL hydrolase family protein</fullName>
    </submittedName>
</protein>
<sequence length="399" mass="42456">MRTRIGRIALAAVLVLGGPAGLATAETSDSAAATWSGTWEAAPASGQDNTGDGFPNFSIRNVVHTSVGGSKARIRLSNRYGTSPITFGHVTIGVQARVGTADAASTVTVKFHGQVSTTVAAGADIVSDPVSLRVPSNSNLLVTTFVPTPSGPATYHPLAMQTSYFTRDGDHSADTWGTAFTEKTPSWYYVTGVDVLNSTSQGSVVTLGDSITDGYGSTPDANHRWPNYLSERLGQRLGVDDAGISANRLLLDGGAGGEAATKRLDEDVLSRTNVHSVIVLLGVNDIQQEPHQFDPTKIEGALQEIAERAQARSIRTIAATILPFKGWGSWTPQLESVRQAVNDWIRTSHVYDTVVDFDQVTRDPADPQRMLPAYDCGDHLHPGDAGYQVMARAVDLNSL</sequence>
<dbReference type="EMBL" id="JBHLUD010000013">
    <property type="protein sequence ID" value="MFC0546312.1"/>
    <property type="molecule type" value="Genomic_DNA"/>
</dbReference>
<dbReference type="RefSeq" id="WP_273936569.1">
    <property type="nucleotide sequence ID" value="NZ_CP097263.1"/>
</dbReference>
<dbReference type="InterPro" id="IPR013830">
    <property type="entry name" value="SGNH_hydro"/>
</dbReference>
<evidence type="ECO:0000313" key="3">
    <source>
        <dbReference type="EMBL" id="MFC0546312.1"/>
    </source>
</evidence>
<feature type="chain" id="PRO_5045297229" evidence="1">
    <location>
        <begin position="26"/>
        <end position="399"/>
    </location>
</feature>
<dbReference type="CDD" id="cd01830">
    <property type="entry name" value="XynE_like"/>
    <property type="match status" value="1"/>
</dbReference>
<name>A0ABV6N1Y5_9PSEU</name>
<dbReference type="Gene3D" id="3.40.50.1110">
    <property type="entry name" value="SGNH hydrolase"/>
    <property type="match status" value="1"/>
</dbReference>
<comment type="caution">
    <text evidence="3">The sequence shown here is derived from an EMBL/GenBank/DDBJ whole genome shotgun (WGS) entry which is preliminary data.</text>
</comment>
<dbReference type="SUPFAM" id="SSF52266">
    <property type="entry name" value="SGNH hydrolase"/>
    <property type="match status" value="1"/>
</dbReference>
<evidence type="ECO:0000313" key="4">
    <source>
        <dbReference type="Proteomes" id="UP001589810"/>
    </source>
</evidence>
<feature type="domain" description="SGNH hydrolase-type esterase" evidence="2">
    <location>
        <begin position="207"/>
        <end position="389"/>
    </location>
</feature>
<keyword evidence="4" id="KW-1185">Reference proteome</keyword>
<dbReference type="GO" id="GO:0016787">
    <property type="term" value="F:hydrolase activity"/>
    <property type="evidence" value="ECO:0007669"/>
    <property type="project" value="UniProtKB-KW"/>
</dbReference>
<feature type="signal peptide" evidence="1">
    <location>
        <begin position="1"/>
        <end position="25"/>
    </location>
</feature>
<dbReference type="InterPro" id="IPR036514">
    <property type="entry name" value="SGNH_hydro_sf"/>
</dbReference>
<accession>A0ABV6N1Y5</accession>
<proteinExistence type="predicted"/>
<dbReference type="Proteomes" id="UP001589810">
    <property type="component" value="Unassembled WGS sequence"/>
</dbReference>